<dbReference type="Proteomes" id="UP000315344">
    <property type="component" value="Unassembled WGS sequence"/>
</dbReference>
<comment type="caution">
    <text evidence="1">The sequence shown here is derived from an EMBL/GenBank/DDBJ whole genome shotgun (WGS) entry which is preliminary data.</text>
</comment>
<dbReference type="InterPro" id="IPR021352">
    <property type="entry name" value="DUF2971"/>
</dbReference>
<dbReference type="Pfam" id="PF11185">
    <property type="entry name" value="DUF2971"/>
    <property type="match status" value="1"/>
</dbReference>
<gene>
    <name evidence="1" type="ORF">DI616_19275</name>
</gene>
<sequence>MTKKPLNFWFEGGGPAHLYKFRQINDFTRSLIIDQVLYFNSADDFNDPFDFLPIFTMRAPRADLLRYLESTVLNKPRRERRMIAAQIIQDPKYPEYEKQALAIAAAELAKVRRSSGIMCLSSRPDHMLQWGHYADSHKGLALRFRPQKGDGYFESACPVVYQRTRPKLNFVLQDTVSMHRQALLTKADFWSYEEEWRIVKGLGTKGNHKFPVSSLDGIILGAKISEEHERSVRDWAASARLEVEWLRAVLHEDEFGLRIVPG</sequence>
<accession>A0A533HZC2</accession>
<dbReference type="AlphaFoldDB" id="A0A533HZC2"/>
<protein>
    <submittedName>
        <fullName evidence="1">DUF2971 domain-containing protein</fullName>
    </submittedName>
</protein>
<organism evidence="1 2">
    <name type="scientific">Paracoccus denitrificans</name>
    <dbReference type="NCBI Taxonomy" id="266"/>
    <lineage>
        <taxon>Bacteria</taxon>
        <taxon>Pseudomonadati</taxon>
        <taxon>Pseudomonadota</taxon>
        <taxon>Alphaproteobacteria</taxon>
        <taxon>Rhodobacterales</taxon>
        <taxon>Paracoccaceae</taxon>
        <taxon>Paracoccus</taxon>
    </lineage>
</organism>
<reference evidence="1 2" key="1">
    <citation type="journal article" date="2017" name="Nat. Commun.">
        <title>In situ click chemistry generation of cyclooxygenase-2 inhibitors.</title>
        <authorList>
            <person name="Bhardwaj A."/>
            <person name="Kaur J."/>
            <person name="Wuest M."/>
            <person name="Wuest F."/>
        </authorList>
    </citation>
    <scope>NUCLEOTIDE SEQUENCE [LARGE SCALE GENOMIC DNA]</scope>
    <source>
        <strain evidence="1">S2_012_000_R3_94</strain>
    </source>
</reference>
<name>A0A533HZC2_PARDE</name>
<evidence type="ECO:0000313" key="1">
    <source>
        <dbReference type="EMBL" id="TKW63711.1"/>
    </source>
</evidence>
<proteinExistence type="predicted"/>
<dbReference type="EMBL" id="VAFL01000030">
    <property type="protein sequence ID" value="TKW63711.1"/>
    <property type="molecule type" value="Genomic_DNA"/>
</dbReference>
<evidence type="ECO:0000313" key="2">
    <source>
        <dbReference type="Proteomes" id="UP000315344"/>
    </source>
</evidence>